<keyword evidence="3" id="KW-1185">Reference proteome</keyword>
<reference evidence="2" key="1">
    <citation type="submission" date="2025-08" db="UniProtKB">
        <authorList>
            <consortium name="Ensembl"/>
        </authorList>
    </citation>
    <scope>IDENTIFICATION</scope>
</reference>
<reference evidence="2" key="2">
    <citation type="submission" date="2025-09" db="UniProtKB">
        <authorList>
            <consortium name="Ensembl"/>
        </authorList>
    </citation>
    <scope>IDENTIFICATION</scope>
</reference>
<accession>A0A3Q2YEJ2</accession>
<protein>
    <recommendedName>
        <fullName evidence="1">Kazal-like domain-containing protein</fullName>
    </recommendedName>
</protein>
<proteinExistence type="predicted"/>
<evidence type="ECO:0000259" key="1">
    <source>
        <dbReference type="PROSITE" id="PS51465"/>
    </source>
</evidence>
<evidence type="ECO:0000313" key="2">
    <source>
        <dbReference type="Ensembl" id="ENSHCOP00000016494.1"/>
    </source>
</evidence>
<organism evidence="2 3">
    <name type="scientific">Hippocampus comes</name>
    <name type="common">Tiger tail seahorse</name>
    <dbReference type="NCBI Taxonomy" id="109280"/>
    <lineage>
        <taxon>Eukaryota</taxon>
        <taxon>Metazoa</taxon>
        <taxon>Chordata</taxon>
        <taxon>Craniata</taxon>
        <taxon>Vertebrata</taxon>
        <taxon>Euteleostomi</taxon>
        <taxon>Actinopterygii</taxon>
        <taxon>Neopterygii</taxon>
        <taxon>Teleostei</taxon>
        <taxon>Neoteleostei</taxon>
        <taxon>Acanthomorphata</taxon>
        <taxon>Syngnathiaria</taxon>
        <taxon>Syngnathiformes</taxon>
        <taxon>Syngnathoidei</taxon>
        <taxon>Syngnathidae</taxon>
        <taxon>Hippocampus</taxon>
    </lineage>
</organism>
<dbReference type="AlphaFoldDB" id="A0A3Q2YEJ2"/>
<name>A0A3Q2YEJ2_HIPCM</name>
<dbReference type="PROSITE" id="PS51465">
    <property type="entry name" value="KAZAL_2"/>
    <property type="match status" value="1"/>
</dbReference>
<sequence>VCVCVCPTCPITHGPIICTSDYNPVCGTDGNTYSNDMCTLCQGNVLIITKIILILKSLWTNLI</sequence>
<feature type="domain" description="Kazal-like" evidence="1">
    <location>
        <begin position="7"/>
        <end position="60"/>
    </location>
</feature>
<dbReference type="SUPFAM" id="SSF100895">
    <property type="entry name" value="Kazal-type serine protease inhibitors"/>
    <property type="match status" value="1"/>
</dbReference>
<dbReference type="Pfam" id="PF00050">
    <property type="entry name" value="Kazal_1"/>
    <property type="match status" value="1"/>
</dbReference>
<dbReference type="Proteomes" id="UP000264820">
    <property type="component" value="Unplaced"/>
</dbReference>
<dbReference type="InterPro" id="IPR036058">
    <property type="entry name" value="Kazal_dom_sf"/>
</dbReference>
<dbReference type="InterPro" id="IPR002350">
    <property type="entry name" value="Kazal_dom"/>
</dbReference>
<dbReference type="Ensembl" id="ENSHCOT00000024658.1">
    <property type="protein sequence ID" value="ENSHCOP00000016494.1"/>
    <property type="gene ID" value="ENSHCOG00000020245.1"/>
</dbReference>
<evidence type="ECO:0000313" key="3">
    <source>
        <dbReference type="Proteomes" id="UP000264820"/>
    </source>
</evidence>
<dbReference type="Gene3D" id="3.30.60.30">
    <property type="match status" value="1"/>
</dbReference>